<organism evidence="2 4">
    <name type="scientific">Dracunculus medinensis</name>
    <name type="common">Guinea worm</name>
    <dbReference type="NCBI Taxonomy" id="318479"/>
    <lineage>
        <taxon>Eukaryota</taxon>
        <taxon>Metazoa</taxon>
        <taxon>Ecdysozoa</taxon>
        <taxon>Nematoda</taxon>
        <taxon>Chromadorea</taxon>
        <taxon>Rhabditida</taxon>
        <taxon>Spirurina</taxon>
        <taxon>Dracunculoidea</taxon>
        <taxon>Dracunculidae</taxon>
        <taxon>Dracunculus</taxon>
    </lineage>
</organism>
<protein>
    <submittedName>
        <fullName evidence="4">DUF4378 domain-containing protein</fullName>
    </submittedName>
</protein>
<gene>
    <name evidence="1" type="ORF">DME_LOCUS3117</name>
</gene>
<name>A0A0N4UNC8_DRAME</name>
<dbReference type="Proteomes" id="UP000038040">
    <property type="component" value="Unplaced"/>
</dbReference>
<dbReference type="Proteomes" id="UP000274756">
    <property type="component" value="Unassembled WGS sequence"/>
</dbReference>
<keyword evidence="3" id="KW-1185">Reference proteome</keyword>
<evidence type="ECO:0000313" key="3">
    <source>
        <dbReference type="Proteomes" id="UP000274756"/>
    </source>
</evidence>
<dbReference type="EMBL" id="UYYG01000106">
    <property type="protein sequence ID" value="VDN53144.1"/>
    <property type="molecule type" value="Genomic_DNA"/>
</dbReference>
<accession>A0A0N4UNC8</accession>
<evidence type="ECO:0000313" key="2">
    <source>
        <dbReference type="Proteomes" id="UP000038040"/>
    </source>
</evidence>
<proteinExistence type="predicted"/>
<evidence type="ECO:0000313" key="4">
    <source>
        <dbReference type="WBParaSite" id="DME_0000940601-mRNA-1"/>
    </source>
</evidence>
<dbReference type="OrthoDB" id="5865779at2759"/>
<dbReference type="STRING" id="318479.A0A0N4UNC8"/>
<reference evidence="4" key="1">
    <citation type="submission" date="2017-02" db="UniProtKB">
        <authorList>
            <consortium name="WormBaseParasite"/>
        </authorList>
    </citation>
    <scope>IDENTIFICATION</scope>
</reference>
<reference evidence="1 3" key="2">
    <citation type="submission" date="2018-11" db="EMBL/GenBank/DDBJ databases">
        <authorList>
            <consortium name="Pathogen Informatics"/>
        </authorList>
    </citation>
    <scope>NUCLEOTIDE SEQUENCE [LARGE SCALE GENOMIC DNA]</scope>
</reference>
<sequence>MFGAKKRREIYSGRQVRSISVPSRRKWYQKISPNHHRRIQSQKNFYSQDINYVSRHLIGAITMWHDIHASLIHLAIGQHEICSDELESISNTDLSSYQSSSSYDYFSNQDDEGLKECETHEKAIKPLGSKMSLSNPDLTADQLKLIFPELSERWRL</sequence>
<dbReference type="AlphaFoldDB" id="A0A0N4UNC8"/>
<dbReference type="WBParaSite" id="DME_0000940601-mRNA-1">
    <property type="protein sequence ID" value="DME_0000940601-mRNA-1"/>
    <property type="gene ID" value="DME_0000940601"/>
</dbReference>
<evidence type="ECO:0000313" key="1">
    <source>
        <dbReference type="EMBL" id="VDN53144.1"/>
    </source>
</evidence>